<evidence type="ECO:0000313" key="9">
    <source>
        <dbReference type="EMBL" id="CAL4771067.1"/>
    </source>
</evidence>
<evidence type="ECO:0000256" key="4">
    <source>
        <dbReference type="ARBA" id="ARBA00023136"/>
    </source>
</evidence>
<evidence type="ECO:0000313" key="10">
    <source>
        <dbReference type="Proteomes" id="UP001152797"/>
    </source>
</evidence>
<evidence type="ECO:0000313" key="8">
    <source>
        <dbReference type="EMBL" id="CAL1137130.1"/>
    </source>
</evidence>
<feature type="transmembrane region" description="Helical" evidence="5">
    <location>
        <begin position="331"/>
        <end position="355"/>
    </location>
</feature>
<dbReference type="PANTHER" id="PTHR22950:SF666">
    <property type="entry name" value="VACUOLAR AMINO ACID TRANSPORTER 4"/>
    <property type="match status" value="1"/>
</dbReference>
<evidence type="ECO:0000256" key="5">
    <source>
        <dbReference type="SAM" id="Phobius"/>
    </source>
</evidence>
<dbReference type="GO" id="GO:0016020">
    <property type="term" value="C:membrane"/>
    <property type="evidence" value="ECO:0007669"/>
    <property type="project" value="UniProtKB-SubCell"/>
</dbReference>
<keyword evidence="3 5" id="KW-1133">Transmembrane helix</keyword>
<organism evidence="7">
    <name type="scientific">Cladocopium goreaui</name>
    <dbReference type="NCBI Taxonomy" id="2562237"/>
    <lineage>
        <taxon>Eukaryota</taxon>
        <taxon>Sar</taxon>
        <taxon>Alveolata</taxon>
        <taxon>Dinophyceae</taxon>
        <taxon>Suessiales</taxon>
        <taxon>Symbiodiniaceae</taxon>
        <taxon>Cladocopium</taxon>
    </lineage>
</organism>
<evidence type="ECO:0000256" key="1">
    <source>
        <dbReference type="ARBA" id="ARBA00004141"/>
    </source>
</evidence>
<dbReference type="EMBL" id="CAMXCT020000834">
    <property type="protein sequence ID" value="CAL1137130.1"/>
    <property type="molecule type" value="Genomic_DNA"/>
</dbReference>
<dbReference type="InterPro" id="IPR013057">
    <property type="entry name" value="AA_transpt_TM"/>
</dbReference>
<feature type="domain" description="Amino acid transporter transmembrane" evidence="6">
    <location>
        <begin position="116"/>
        <end position="492"/>
    </location>
</feature>
<reference evidence="8" key="2">
    <citation type="submission" date="2024-04" db="EMBL/GenBank/DDBJ databases">
        <authorList>
            <person name="Chen Y."/>
            <person name="Shah S."/>
            <person name="Dougan E. K."/>
            <person name="Thang M."/>
            <person name="Chan C."/>
        </authorList>
    </citation>
    <scope>NUCLEOTIDE SEQUENCE [LARGE SCALE GENOMIC DNA]</scope>
</reference>
<dbReference type="PANTHER" id="PTHR22950">
    <property type="entry name" value="AMINO ACID TRANSPORTER"/>
    <property type="match status" value="1"/>
</dbReference>
<evidence type="ECO:0000313" key="7">
    <source>
        <dbReference type="EMBL" id="CAI3983755.1"/>
    </source>
</evidence>
<keyword evidence="10" id="KW-1185">Reference proteome</keyword>
<protein>
    <submittedName>
        <fullName evidence="9">Vacuolar amino acid transporter 3</fullName>
    </submittedName>
</protein>
<dbReference type="EMBL" id="CAMXCT010000834">
    <property type="protein sequence ID" value="CAI3983755.1"/>
    <property type="molecule type" value="Genomic_DNA"/>
</dbReference>
<feature type="transmembrane region" description="Helical" evidence="5">
    <location>
        <begin position="261"/>
        <end position="279"/>
    </location>
</feature>
<dbReference type="Pfam" id="PF01490">
    <property type="entry name" value="Aa_trans"/>
    <property type="match status" value="1"/>
</dbReference>
<sequence length="644" mass="69566">MAEDEVVRDFKKQLSRGSSHLGRLAVLATEAAGSQPLRSTSFPDLRGELLFPELGRAGDIAQPGGFRREHILRLAPNPAAEQPLLSTLLDPRLLRYFSKTELESETSTVLEPPGASDLSTVLVILKSTVGGTLIIIPGAFSTTGLLLAPLVLLFVGGVEIYCMVLLVKCVRSLGRGSYGEIAHRSIGAAGMWAVDLSILLSQIGFVCSEMLYVAKNCAGAISAYGVESPWFSETSILLLQLLVAIPMSWIQKLKYFQVSNIIANTTVLLALAILLGYSFSGLVTEGPGVGLQSVGPDWMIFAGNVVFSFECINFVIPMYDAHEKKETFAPILAYTLLAVCALFIIFGGVNYAFYGIETRPFVTLNLPSNSRVGKIIPFAFALASLFNVPLFLFPAAIYLESQFFNGPASCARTWKINGMRTILILICTFIAFLGKDKIGAFIAFIGSFCCVPLAFIFPVICHAKICQPSRQMLAVNGAVLLLGLVLFVYTSFSAIKEEKEPIANLCDVVWGQENMLISTSPLLVGLSLVLECAAAPHSVEECATQGPSQRGDTAVEVKPDVELAPADAAPEAWLFEMSRGEYLRKSGLGMLGTSWDIQSMCGCDGKLGFIRGIRGFGIYARAHERRCAPQAAQAGEFLGWTMRG</sequence>
<comment type="caution">
    <text evidence="7">The sequence shown here is derived from an EMBL/GenBank/DDBJ whole genome shotgun (WGS) entry which is preliminary data.</text>
</comment>
<name>A0A9P1C3J0_9DINO</name>
<feature type="transmembrane region" description="Helical" evidence="5">
    <location>
        <begin position="375"/>
        <end position="397"/>
    </location>
</feature>
<feature type="transmembrane region" description="Helical" evidence="5">
    <location>
        <begin position="121"/>
        <end position="140"/>
    </location>
</feature>
<feature type="transmembrane region" description="Helical" evidence="5">
    <location>
        <begin position="418"/>
        <end position="434"/>
    </location>
</feature>
<proteinExistence type="predicted"/>
<comment type="subcellular location">
    <subcellularLocation>
        <location evidence="1">Membrane</location>
        <topology evidence="1">Multi-pass membrane protein</topology>
    </subcellularLocation>
</comment>
<keyword evidence="2 5" id="KW-0812">Transmembrane</keyword>
<evidence type="ECO:0000256" key="2">
    <source>
        <dbReference type="ARBA" id="ARBA00022692"/>
    </source>
</evidence>
<dbReference type="EMBL" id="CAMXCT030000834">
    <property type="protein sequence ID" value="CAL4771067.1"/>
    <property type="molecule type" value="Genomic_DNA"/>
</dbReference>
<dbReference type="GO" id="GO:0015179">
    <property type="term" value="F:L-amino acid transmembrane transporter activity"/>
    <property type="evidence" value="ECO:0007669"/>
    <property type="project" value="TreeGrafter"/>
</dbReference>
<reference evidence="7" key="1">
    <citation type="submission" date="2022-10" db="EMBL/GenBank/DDBJ databases">
        <authorList>
            <person name="Chen Y."/>
            <person name="Dougan E. K."/>
            <person name="Chan C."/>
            <person name="Rhodes N."/>
            <person name="Thang M."/>
        </authorList>
    </citation>
    <scope>NUCLEOTIDE SEQUENCE</scope>
</reference>
<feature type="transmembrane region" description="Helical" evidence="5">
    <location>
        <begin position="146"/>
        <end position="167"/>
    </location>
</feature>
<feature type="transmembrane region" description="Helical" evidence="5">
    <location>
        <begin position="299"/>
        <end position="319"/>
    </location>
</feature>
<dbReference type="AlphaFoldDB" id="A0A9P1C3J0"/>
<evidence type="ECO:0000259" key="6">
    <source>
        <dbReference type="Pfam" id="PF01490"/>
    </source>
</evidence>
<feature type="transmembrane region" description="Helical" evidence="5">
    <location>
        <begin position="440"/>
        <end position="461"/>
    </location>
</feature>
<gene>
    <name evidence="7" type="ORF">C1SCF055_LOCUS11343</name>
</gene>
<evidence type="ECO:0000256" key="3">
    <source>
        <dbReference type="ARBA" id="ARBA00022989"/>
    </source>
</evidence>
<keyword evidence="4 5" id="KW-0472">Membrane</keyword>
<accession>A0A9P1C3J0</accession>
<dbReference type="OrthoDB" id="1684102at2759"/>
<dbReference type="Proteomes" id="UP001152797">
    <property type="component" value="Unassembled WGS sequence"/>
</dbReference>
<feature type="transmembrane region" description="Helical" evidence="5">
    <location>
        <begin position="473"/>
        <end position="492"/>
    </location>
</feature>